<organism evidence="1 2">
    <name type="scientific">Trypanosoma congolense (strain IL3000)</name>
    <dbReference type="NCBI Taxonomy" id="1068625"/>
    <lineage>
        <taxon>Eukaryota</taxon>
        <taxon>Discoba</taxon>
        <taxon>Euglenozoa</taxon>
        <taxon>Kinetoplastea</taxon>
        <taxon>Metakinetoplastina</taxon>
        <taxon>Trypanosomatida</taxon>
        <taxon>Trypanosomatidae</taxon>
        <taxon>Trypanosoma</taxon>
        <taxon>Nannomonas</taxon>
    </lineage>
</organism>
<keyword evidence="2" id="KW-1185">Reference proteome</keyword>
<name>F9WAQ6_TRYCI</name>
<accession>F9WAQ6</accession>
<dbReference type="Proteomes" id="UP000000702">
    <property type="component" value="Unassembled WGS sequence"/>
</dbReference>
<gene>
    <name evidence="1" type="ORF">TCIL3000_0_49600</name>
</gene>
<proteinExistence type="predicted"/>
<protein>
    <submittedName>
        <fullName evidence="1">Uncharacterized protein</fullName>
    </submittedName>
</protein>
<reference evidence="1 2" key="2">
    <citation type="journal article" date="2012" name="Proc. Natl. Acad. Sci. U.S.A.">
        <title>Antigenic diversity is generated by distinct evolutionary mechanisms in African trypanosome species.</title>
        <authorList>
            <person name="Jackson A.P."/>
            <person name="Berry A."/>
            <person name="Aslett M."/>
            <person name="Allison H.C."/>
            <person name="Burton P."/>
            <person name="Vavrova-Anderson J."/>
            <person name="Brown R."/>
            <person name="Browne H."/>
            <person name="Corton N."/>
            <person name="Hauser H."/>
            <person name="Gamble J."/>
            <person name="Gilderthorp R."/>
            <person name="Marcello L."/>
            <person name="McQuillan J."/>
            <person name="Otto T.D."/>
            <person name="Quail M.A."/>
            <person name="Sanders M.J."/>
            <person name="van Tonder A."/>
            <person name="Ginger M.L."/>
            <person name="Field M.C."/>
            <person name="Barry J.D."/>
            <person name="Hertz-Fowler C."/>
            <person name="Berriman M."/>
        </authorList>
    </citation>
    <scope>NUCLEOTIDE SEQUENCE [LARGE SCALE GENOMIC DNA]</scope>
    <source>
        <strain evidence="1 2">IL3000</strain>
    </source>
</reference>
<reference evidence="2" key="1">
    <citation type="submission" date="2011-07" db="EMBL/GenBank/DDBJ databases">
        <title>Divergent evolution of antigenic variation in African trypanosomes.</title>
        <authorList>
            <person name="Jackson A.P."/>
            <person name="Berry A."/>
            <person name="Allison H.C."/>
            <person name="Burton P."/>
            <person name="Anderson J."/>
            <person name="Aslett M."/>
            <person name="Brown R."/>
            <person name="Corton N."/>
            <person name="Harris D."/>
            <person name="Hauser H."/>
            <person name="Gamble J."/>
            <person name="Gilderthorp R."/>
            <person name="McQuillan J."/>
            <person name="Quail M.A."/>
            <person name="Sanders M."/>
            <person name="Van Tonder A."/>
            <person name="Ginger M.L."/>
            <person name="Donelson J.E."/>
            <person name="Field M.C."/>
            <person name="Barry J.D."/>
            <person name="Berriman M."/>
            <person name="Hertz-Fowler C."/>
        </authorList>
    </citation>
    <scope>NUCLEOTIDE SEQUENCE [LARGE SCALE GENOMIC DNA]</scope>
    <source>
        <strain evidence="2">IL3000</strain>
    </source>
</reference>
<dbReference type="AlphaFoldDB" id="F9WAQ6"/>
<evidence type="ECO:0000313" key="2">
    <source>
        <dbReference type="Proteomes" id="UP000000702"/>
    </source>
</evidence>
<dbReference type="EMBL" id="CAEQ01001469">
    <property type="protein sequence ID" value="CCD14327.1"/>
    <property type="molecule type" value="Genomic_DNA"/>
</dbReference>
<comment type="caution">
    <text evidence="1">The sequence shown here is derived from an EMBL/GenBank/DDBJ whole genome shotgun (WGS) entry which is preliminary data.</text>
</comment>
<sequence length="100" mass="11335">MQGTPAPLSNVPQPLSHHFKRFGECDVGGVSGVVFPQKCLILLMCRGVSDATGVREFVWAFKRCEDKLPDTEKSFVWRDGSALLRHFHDAKKFIQVTQRF</sequence>
<evidence type="ECO:0000313" key="1">
    <source>
        <dbReference type="EMBL" id="CCD14327.1"/>
    </source>
</evidence>